<name>Q3AQA3_CHLCH</name>
<dbReference type="InterPro" id="IPR001433">
    <property type="entry name" value="OxRdtase_FAD/NAD-bd"/>
</dbReference>
<feature type="binding site" evidence="1">
    <location>
        <position position="256"/>
    </location>
    <ligand>
        <name>[2Fe-2S] cluster</name>
        <dbReference type="ChEBI" id="CHEBI:190135"/>
    </ligand>
</feature>
<dbReference type="Pfam" id="PF10418">
    <property type="entry name" value="DHODB_Fe-S_bind"/>
    <property type="match status" value="1"/>
</dbReference>
<dbReference type="KEGG" id="cch:Cag_1567"/>
<dbReference type="Gene3D" id="3.40.50.80">
    <property type="entry name" value="Nucleotide-binding domain of ferredoxin-NADP reductase (FNR) module"/>
    <property type="match status" value="1"/>
</dbReference>
<sequence>MRTDMGYKCRITNIVQLTEQEKLFQIRITDPAERTLFRFKAGQFLMLELPGYGDVPISISSSSSNHEYLELCIRKAGHVTSALFDAQKGDHVAIRGPFGSSFPMDEMADHHILLIAGGLGIAPLRAPLFWVNEHRDHYKNVHLLYGAKEPAQMLFTWQFEEWEKINHINLHTIVEHSDQHWQGKVGMITELFNDISIDVKNTYAIVCGPPIMFKFVCSYLDKLGIPMNRMFVSLERRMHCGMGKCCRCMVGSTFTCIDGPVFDYWTVMNLKEAI</sequence>
<dbReference type="CDD" id="cd06221">
    <property type="entry name" value="sulfite_reductase_like"/>
    <property type="match status" value="1"/>
</dbReference>
<feature type="binding site" evidence="1">
    <location>
        <position position="245"/>
    </location>
    <ligand>
        <name>[2Fe-2S] cluster</name>
        <dbReference type="ChEBI" id="CHEBI:190135"/>
    </ligand>
</feature>
<evidence type="ECO:0000313" key="3">
    <source>
        <dbReference type="EMBL" id="ABB28822.1"/>
    </source>
</evidence>
<dbReference type="AlphaFoldDB" id="Q3AQA3"/>
<feature type="domain" description="FAD-binding FR-type" evidence="2">
    <location>
        <begin position="4"/>
        <end position="104"/>
    </location>
</feature>
<dbReference type="GO" id="GO:0051537">
    <property type="term" value="F:2 iron, 2 sulfur cluster binding"/>
    <property type="evidence" value="ECO:0007669"/>
    <property type="project" value="UniProtKB-KW"/>
</dbReference>
<dbReference type="OrthoDB" id="9789468at2"/>
<dbReference type="SUPFAM" id="SSF52343">
    <property type="entry name" value="Ferredoxin reductase-like, C-terminal NADP-linked domain"/>
    <property type="match status" value="1"/>
</dbReference>
<evidence type="ECO:0000256" key="1">
    <source>
        <dbReference type="PIRSR" id="PIRSR006816-2"/>
    </source>
</evidence>
<keyword evidence="1" id="KW-0411">Iron-sulfur</keyword>
<dbReference type="InterPro" id="IPR012165">
    <property type="entry name" value="Cyt_c3_hydrogenase_gsu"/>
</dbReference>
<feature type="binding site" evidence="1">
    <location>
        <position position="248"/>
    </location>
    <ligand>
        <name>[2Fe-2S] cluster</name>
        <dbReference type="ChEBI" id="CHEBI:190135"/>
    </ligand>
</feature>
<dbReference type="InterPro" id="IPR008333">
    <property type="entry name" value="Cbr1-like_FAD-bd_dom"/>
</dbReference>
<dbReference type="PANTHER" id="PTHR43513:SF1">
    <property type="entry name" value="ANAEROBIC SULFITE REDUCTASE SUBUNIT B"/>
    <property type="match status" value="1"/>
</dbReference>
<dbReference type="InterPro" id="IPR017927">
    <property type="entry name" value="FAD-bd_FR_type"/>
</dbReference>
<dbReference type="PROSITE" id="PS51384">
    <property type="entry name" value="FAD_FR"/>
    <property type="match status" value="1"/>
</dbReference>
<proteinExistence type="predicted"/>
<dbReference type="eggNOG" id="COG0543">
    <property type="taxonomic scope" value="Bacteria"/>
</dbReference>
<dbReference type="Gene3D" id="2.40.30.10">
    <property type="entry name" value="Translation factors"/>
    <property type="match status" value="1"/>
</dbReference>
<dbReference type="PRINTS" id="PR00410">
    <property type="entry name" value="PHEHYDRXLASE"/>
</dbReference>
<keyword evidence="1" id="KW-0479">Metal-binding</keyword>
<dbReference type="InterPro" id="IPR017938">
    <property type="entry name" value="Riboflavin_synthase-like_b-brl"/>
</dbReference>
<dbReference type="EMBL" id="CP000108">
    <property type="protein sequence ID" value="ABB28822.1"/>
    <property type="molecule type" value="Genomic_DNA"/>
</dbReference>
<dbReference type="InterPro" id="IPR019480">
    <property type="entry name" value="Dihydroorotate_DH_Fe-S-bd"/>
</dbReference>
<organism evidence="3">
    <name type="scientific">Chlorobium chlorochromatii (strain CaD3)</name>
    <dbReference type="NCBI Taxonomy" id="340177"/>
    <lineage>
        <taxon>Bacteria</taxon>
        <taxon>Pseudomonadati</taxon>
        <taxon>Chlorobiota</taxon>
        <taxon>Chlorobiia</taxon>
        <taxon>Chlorobiales</taxon>
        <taxon>Chlorobiaceae</taxon>
        <taxon>Chlorobium/Pelodictyon group</taxon>
        <taxon>Chlorobium</taxon>
    </lineage>
</organism>
<dbReference type="SUPFAM" id="SSF63380">
    <property type="entry name" value="Riboflavin synthase domain-like"/>
    <property type="match status" value="1"/>
</dbReference>
<dbReference type="Pfam" id="PF00175">
    <property type="entry name" value="NAD_binding_1"/>
    <property type="match status" value="1"/>
</dbReference>
<evidence type="ECO:0000259" key="2">
    <source>
        <dbReference type="PROSITE" id="PS51384"/>
    </source>
</evidence>
<dbReference type="EC" id="1.18.1.3" evidence="3"/>
<dbReference type="STRING" id="340177.Cag_1567"/>
<dbReference type="GO" id="GO:0050660">
    <property type="term" value="F:flavin adenine dinucleotide binding"/>
    <property type="evidence" value="ECO:0007669"/>
    <property type="project" value="InterPro"/>
</dbReference>
<dbReference type="InterPro" id="IPR039261">
    <property type="entry name" value="FNR_nucleotide-bd"/>
</dbReference>
<gene>
    <name evidence="3" type="ordered locus">Cag_1567</name>
</gene>
<reference evidence="3" key="1">
    <citation type="submission" date="2005-08" db="EMBL/GenBank/DDBJ databases">
        <title>Complete sequence of Chlorobium chlorochromatii CaD3.</title>
        <authorList>
            <person name="Copeland A."/>
            <person name="Lucas S."/>
            <person name="Lapidus A."/>
            <person name="Barry K."/>
            <person name="Detter J.C."/>
            <person name="Glavina T."/>
            <person name="Hammon N."/>
            <person name="Israni S."/>
            <person name="Pitluck S."/>
            <person name="Bryant D."/>
            <person name="Schmutz J."/>
            <person name="Larimer F."/>
            <person name="Land M."/>
            <person name="Kyrpides N."/>
            <person name="Ivanova N."/>
            <person name="Richardson P."/>
        </authorList>
    </citation>
    <scope>NUCLEOTIDE SEQUENCE [LARGE SCALE GENOMIC DNA]</scope>
    <source>
        <strain evidence="3">CaD3</strain>
    </source>
</reference>
<dbReference type="InterPro" id="IPR050353">
    <property type="entry name" value="PyrK_electron_transfer"/>
</dbReference>
<dbReference type="GO" id="GO:0006221">
    <property type="term" value="P:pyrimidine nucleotide biosynthetic process"/>
    <property type="evidence" value="ECO:0007669"/>
    <property type="project" value="InterPro"/>
</dbReference>
<dbReference type="GO" id="GO:0008860">
    <property type="term" value="F:ferredoxin-NAD+ reductase activity"/>
    <property type="evidence" value="ECO:0007669"/>
    <property type="project" value="UniProtKB-EC"/>
</dbReference>
<dbReference type="GO" id="GO:0046872">
    <property type="term" value="F:metal ion binding"/>
    <property type="evidence" value="ECO:0007669"/>
    <property type="project" value="UniProtKB-KW"/>
</dbReference>
<keyword evidence="1" id="KW-0408">Iron</keyword>
<protein>
    <submittedName>
        <fullName evidence="3">Hydrogenase/sulfur reductase, gamma subunit</fullName>
        <ecNumber evidence="3">1.18.1.3</ecNumber>
    </submittedName>
</protein>
<dbReference type="PANTHER" id="PTHR43513">
    <property type="entry name" value="DIHYDROOROTATE DEHYDROGENASE B (NAD(+)), ELECTRON TRANSFER SUBUNIT"/>
    <property type="match status" value="1"/>
</dbReference>
<dbReference type="HOGENOM" id="CLU_003827_1_1_10"/>
<dbReference type="PIRSF" id="PIRSF006816">
    <property type="entry name" value="Cyc3_hyd_g"/>
    <property type="match status" value="1"/>
</dbReference>
<keyword evidence="1" id="KW-0001">2Fe-2S</keyword>
<accession>Q3AQA3</accession>
<feature type="binding site" evidence="1">
    <location>
        <position position="240"/>
    </location>
    <ligand>
        <name>[2Fe-2S] cluster</name>
        <dbReference type="ChEBI" id="CHEBI:190135"/>
    </ligand>
</feature>
<dbReference type="Pfam" id="PF00970">
    <property type="entry name" value="FAD_binding_6"/>
    <property type="match status" value="1"/>
</dbReference>
<comment type="cofactor">
    <cofactor evidence="1">
        <name>[2Fe-2S] cluster</name>
        <dbReference type="ChEBI" id="CHEBI:190135"/>
    </cofactor>
    <text evidence="1">Binds 1 [2Fe-2S] cluster per subunit.</text>
</comment>
<keyword evidence="3" id="KW-0560">Oxidoreductase</keyword>